<keyword evidence="1" id="KW-0255">Endonuclease</keyword>
<comment type="caution">
    <text evidence="1">The sequence shown here is derived from an EMBL/GenBank/DDBJ whole genome shotgun (WGS) entry which is preliminary data.</text>
</comment>
<reference evidence="1 2" key="1">
    <citation type="submission" date="2018-06" db="EMBL/GenBank/DDBJ databases">
        <title>Comparative genomics of Brasilonema spp. strains.</title>
        <authorList>
            <person name="Alvarenga D.O."/>
            <person name="Fiore M.F."/>
            <person name="Varani A.M."/>
        </authorList>
    </citation>
    <scope>NUCLEOTIDE SEQUENCE [LARGE SCALE GENOMIC DNA]</scope>
    <source>
        <strain evidence="1 2">SPC951</strain>
    </source>
</reference>
<keyword evidence="1" id="KW-0540">Nuclease</keyword>
<keyword evidence="1" id="KW-0378">Hydrolase</keyword>
<accession>A0ABX1P7H8</accession>
<gene>
    <name evidence="1" type="ORF">DP116_13115</name>
</gene>
<dbReference type="RefSeq" id="WP_169155609.1">
    <property type="nucleotide sequence ID" value="NZ_CAWPJE010000071.1"/>
</dbReference>
<evidence type="ECO:0000313" key="2">
    <source>
        <dbReference type="Proteomes" id="UP000718564"/>
    </source>
</evidence>
<organism evidence="1 2">
    <name type="scientific">Brasilonema bromeliae SPC951</name>
    <dbReference type="NCBI Taxonomy" id="385972"/>
    <lineage>
        <taxon>Bacteria</taxon>
        <taxon>Bacillati</taxon>
        <taxon>Cyanobacteriota</taxon>
        <taxon>Cyanophyceae</taxon>
        <taxon>Nostocales</taxon>
        <taxon>Scytonemataceae</taxon>
        <taxon>Brasilonema</taxon>
        <taxon>Bromeliae group (in: Brasilonema)</taxon>
    </lineage>
</organism>
<name>A0ABX1P7H8_9CYAN</name>
<evidence type="ECO:0000313" key="1">
    <source>
        <dbReference type="EMBL" id="NMG20349.1"/>
    </source>
</evidence>
<dbReference type="Proteomes" id="UP000718564">
    <property type="component" value="Unassembled WGS sequence"/>
</dbReference>
<dbReference type="EMBL" id="QMEB01000089">
    <property type="protein sequence ID" value="NMG20349.1"/>
    <property type="molecule type" value="Genomic_DNA"/>
</dbReference>
<keyword evidence="2" id="KW-1185">Reference proteome</keyword>
<proteinExistence type="predicted"/>
<dbReference type="GO" id="GO:0004519">
    <property type="term" value="F:endonuclease activity"/>
    <property type="evidence" value="ECO:0007669"/>
    <property type="project" value="UniProtKB-KW"/>
</dbReference>
<sequence>MTLLQAKNLSLADIHRLFDFQRQYDSSFTPILSLEPLTESEQQDLIQIRNDFDNYLIEGRVSEGLVKVLTIFPLLRLAGFYRYPIKISLEEKIADIDITDEDTKITGRMDILAVNKAQQTTAKTYFWILVIESKNSSIAPSEGLPQLLTYAHDSLKHQKSVWGLITNGQHYQFVYILQGNNPTYHLMPFLNLMEPESAIQLLQVLKAICKL</sequence>
<protein>
    <submittedName>
        <fullName evidence="1">Restriction endonuclease subunit R</fullName>
    </submittedName>
</protein>